<reference evidence="1" key="2">
    <citation type="journal article" date="2023" name="Microbiol Resour">
        <title>Decontamination and Annotation of the Draft Genome Sequence of the Oomycete Lagenidium giganteum ARSEF 373.</title>
        <authorList>
            <person name="Morgan W.R."/>
            <person name="Tartar A."/>
        </authorList>
    </citation>
    <scope>NUCLEOTIDE SEQUENCE</scope>
    <source>
        <strain evidence="1">ARSEF 373</strain>
    </source>
</reference>
<comment type="caution">
    <text evidence="1">The sequence shown here is derived from an EMBL/GenBank/DDBJ whole genome shotgun (WGS) entry which is preliminary data.</text>
</comment>
<reference evidence="1" key="1">
    <citation type="submission" date="2022-11" db="EMBL/GenBank/DDBJ databases">
        <authorList>
            <person name="Morgan W.R."/>
            <person name="Tartar A."/>
        </authorList>
    </citation>
    <scope>NUCLEOTIDE SEQUENCE</scope>
    <source>
        <strain evidence="1">ARSEF 373</strain>
    </source>
</reference>
<proteinExistence type="predicted"/>
<evidence type="ECO:0000313" key="2">
    <source>
        <dbReference type="Proteomes" id="UP001146120"/>
    </source>
</evidence>
<dbReference type="Proteomes" id="UP001146120">
    <property type="component" value="Unassembled WGS sequence"/>
</dbReference>
<name>A0AAV2Z659_9STRA</name>
<keyword evidence="2" id="KW-1185">Reference proteome</keyword>
<protein>
    <submittedName>
        <fullName evidence="1">Uncharacterized protein</fullName>
    </submittedName>
</protein>
<organism evidence="1 2">
    <name type="scientific">Lagenidium giganteum</name>
    <dbReference type="NCBI Taxonomy" id="4803"/>
    <lineage>
        <taxon>Eukaryota</taxon>
        <taxon>Sar</taxon>
        <taxon>Stramenopiles</taxon>
        <taxon>Oomycota</taxon>
        <taxon>Peronosporomycetes</taxon>
        <taxon>Pythiales</taxon>
        <taxon>Pythiaceae</taxon>
    </lineage>
</organism>
<accession>A0AAV2Z659</accession>
<sequence length="106" mass="12134">MVATLKGCIKPKALTTIADFVLIKLKSEQTDVEVLFAIEKRCRTVKKVFVPELKVLFGSRLQIDMAIDYYEARVFAYFCKFNNIVESHGLQGVLERVTETDPDYEP</sequence>
<dbReference type="AlphaFoldDB" id="A0AAV2Z659"/>
<gene>
    <name evidence="1" type="ORF">N0F65_002649</name>
</gene>
<dbReference type="EMBL" id="DAKRPA010000054">
    <property type="protein sequence ID" value="DBA01039.1"/>
    <property type="molecule type" value="Genomic_DNA"/>
</dbReference>
<evidence type="ECO:0000313" key="1">
    <source>
        <dbReference type="EMBL" id="DBA01039.1"/>
    </source>
</evidence>